<reference evidence="1 2" key="1">
    <citation type="submission" date="2018-11" db="EMBL/GenBank/DDBJ databases">
        <title>Genomic Encyclopedia of Type Strains, Phase IV (KMG-IV): sequencing the most valuable type-strain genomes for metagenomic binning, comparative biology and taxonomic classification.</title>
        <authorList>
            <person name="Goeker M."/>
        </authorList>
    </citation>
    <scope>NUCLEOTIDE SEQUENCE [LARGE SCALE GENOMIC DNA]</scope>
    <source>
        <strain evidence="1 2">DSM 25623</strain>
    </source>
</reference>
<dbReference type="AlphaFoldDB" id="A0A3N4VNR0"/>
<accession>A0A3N4VNR0</accession>
<keyword evidence="2" id="KW-1185">Reference proteome</keyword>
<organism evidence="1 2">
    <name type="scientific">Vulcaniibacterium tengchongense</name>
    <dbReference type="NCBI Taxonomy" id="1273429"/>
    <lineage>
        <taxon>Bacteria</taxon>
        <taxon>Pseudomonadati</taxon>
        <taxon>Pseudomonadota</taxon>
        <taxon>Gammaproteobacteria</taxon>
        <taxon>Lysobacterales</taxon>
        <taxon>Lysobacteraceae</taxon>
        <taxon>Vulcaniibacterium</taxon>
    </lineage>
</organism>
<protein>
    <recommendedName>
        <fullName evidence="3">Protein FliT</fullName>
    </recommendedName>
</protein>
<dbReference type="Proteomes" id="UP000269708">
    <property type="component" value="Unassembled WGS sequence"/>
</dbReference>
<name>A0A3N4VNR0_9GAMM</name>
<proteinExistence type="predicted"/>
<gene>
    <name evidence="1" type="ORF">EDC50_0037</name>
</gene>
<evidence type="ECO:0008006" key="3">
    <source>
        <dbReference type="Google" id="ProtNLM"/>
    </source>
</evidence>
<dbReference type="EMBL" id="RKQN01000001">
    <property type="protein sequence ID" value="RPE80871.1"/>
    <property type="molecule type" value="Genomic_DNA"/>
</dbReference>
<evidence type="ECO:0000313" key="1">
    <source>
        <dbReference type="EMBL" id="RPE80871.1"/>
    </source>
</evidence>
<evidence type="ECO:0000313" key="2">
    <source>
        <dbReference type="Proteomes" id="UP000269708"/>
    </source>
</evidence>
<sequence>MSAAAIPALPAAEVRAALHQMQWERAAALLAAHDRALRASLAAAPADPAPWRALLAEHDALMAELLARRDEAADALARLRLGRRRARAYGEAR</sequence>
<dbReference type="RefSeq" id="WP_123768471.1">
    <property type="nucleotide sequence ID" value="NZ_RKQN01000001.1"/>
</dbReference>
<comment type="caution">
    <text evidence="1">The sequence shown here is derived from an EMBL/GenBank/DDBJ whole genome shotgun (WGS) entry which is preliminary data.</text>
</comment>